<accession>A0A7G6E6A8</accession>
<dbReference type="Proteomes" id="UP000515847">
    <property type="component" value="Chromosome"/>
</dbReference>
<protein>
    <recommendedName>
        <fullName evidence="3">Nucleotidyltransferase family protein</fullName>
    </recommendedName>
</protein>
<dbReference type="EMBL" id="CP045798">
    <property type="protein sequence ID" value="QNB47612.1"/>
    <property type="molecule type" value="Genomic_DNA"/>
</dbReference>
<dbReference type="KEGG" id="tfr:BR63_15815"/>
<dbReference type="Gene3D" id="3.30.460.40">
    <property type="match status" value="1"/>
</dbReference>
<dbReference type="InterPro" id="IPR043519">
    <property type="entry name" value="NT_sf"/>
</dbReference>
<name>A0A7G6E6A8_THEFR</name>
<dbReference type="OrthoDB" id="2678373at2"/>
<sequence>MKVELLQVLVDFIHKTEPVSGPWLLGGSTSLKLLSGTGEPGDIDVFTDVATGAALSEVLQDALTSPWRWDPCWPYENWRAELKLRGIKIEIYGDLTIRKGNYTYVLSPREVVWAKRRVWQGCGVKINIIPVAEQILFNYLVGKKSYKDWLGVARREGLPWTELEGYWLARGVPVDLIKNLREEVLAYAGNRQA</sequence>
<keyword evidence="2" id="KW-1185">Reference proteome</keyword>
<reference evidence="1 2" key="1">
    <citation type="journal article" date="2019" name="Front. Microbiol.">
        <title>Thermoanaerosceptrum fracticalcis gen. nov. sp. nov., a Novel Fumarate-Fermenting Microorganism From a Deep Fractured Carbonate Aquifer of the US Great Basin.</title>
        <authorList>
            <person name="Hamilton-Brehm S.D."/>
            <person name="Stewart L.E."/>
            <person name="Zavarin M."/>
            <person name="Caldwell M."/>
            <person name="Lawson P.A."/>
            <person name="Onstott T.C."/>
            <person name="Grzymski J."/>
            <person name="Neveux I."/>
            <person name="Lollar B.S."/>
            <person name="Russell C.E."/>
            <person name="Moser D.P."/>
        </authorList>
    </citation>
    <scope>NUCLEOTIDE SEQUENCE [LARGE SCALE GENOMIC DNA]</scope>
    <source>
        <strain evidence="1 2">DRI-13</strain>
    </source>
</reference>
<gene>
    <name evidence="1" type="ORF">BR63_15815</name>
</gene>
<dbReference type="RefSeq" id="WP_034421839.1">
    <property type="nucleotide sequence ID" value="NZ_CP045798.1"/>
</dbReference>
<proteinExistence type="predicted"/>
<organism evidence="1 2">
    <name type="scientific">Thermanaerosceptrum fracticalcis</name>
    <dbReference type="NCBI Taxonomy" id="1712410"/>
    <lineage>
        <taxon>Bacteria</taxon>
        <taxon>Bacillati</taxon>
        <taxon>Bacillota</taxon>
        <taxon>Clostridia</taxon>
        <taxon>Eubacteriales</taxon>
        <taxon>Peptococcaceae</taxon>
        <taxon>Thermanaerosceptrum</taxon>
    </lineage>
</organism>
<evidence type="ECO:0000313" key="2">
    <source>
        <dbReference type="Proteomes" id="UP000515847"/>
    </source>
</evidence>
<evidence type="ECO:0000313" key="1">
    <source>
        <dbReference type="EMBL" id="QNB47612.1"/>
    </source>
</evidence>
<dbReference type="SUPFAM" id="SSF81301">
    <property type="entry name" value="Nucleotidyltransferase"/>
    <property type="match status" value="1"/>
</dbReference>
<evidence type="ECO:0008006" key="3">
    <source>
        <dbReference type="Google" id="ProtNLM"/>
    </source>
</evidence>
<dbReference type="AlphaFoldDB" id="A0A7G6E6A8"/>